<comment type="caution">
    <text evidence="3">The sequence shown here is derived from an EMBL/GenBank/DDBJ whole genome shotgun (WGS) entry which is preliminary data.</text>
</comment>
<keyword evidence="1" id="KW-1133">Transmembrane helix</keyword>
<organism evidence="3">
    <name type="scientific">bioreactor metagenome</name>
    <dbReference type="NCBI Taxonomy" id="1076179"/>
    <lineage>
        <taxon>unclassified sequences</taxon>
        <taxon>metagenomes</taxon>
        <taxon>ecological metagenomes</taxon>
    </lineage>
</organism>
<feature type="domain" description="DUF1648" evidence="2">
    <location>
        <begin position="9"/>
        <end position="54"/>
    </location>
</feature>
<gene>
    <name evidence="3" type="ORF">SDC9_114556</name>
</gene>
<keyword evidence="1" id="KW-0472">Membrane</keyword>
<keyword evidence="1" id="KW-0812">Transmembrane</keyword>
<evidence type="ECO:0000259" key="2">
    <source>
        <dbReference type="Pfam" id="PF07853"/>
    </source>
</evidence>
<evidence type="ECO:0000256" key="1">
    <source>
        <dbReference type="SAM" id="Phobius"/>
    </source>
</evidence>
<name>A0A645BR01_9ZZZZ</name>
<dbReference type="EMBL" id="VSSQ01021800">
    <property type="protein sequence ID" value="MPM67632.1"/>
    <property type="molecule type" value="Genomic_DNA"/>
</dbReference>
<sequence length="68" mass="7871">MKINKRDILVIAIPIVIAAIAYGFLPPQIPRQFGFDGKVNSYMNKEFIFLLALLPYAVFKSYEIKHRK</sequence>
<proteinExistence type="predicted"/>
<dbReference type="InterPro" id="IPR012867">
    <property type="entry name" value="DUF1648"/>
</dbReference>
<feature type="transmembrane region" description="Helical" evidence="1">
    <location>
        <begin position="45"/>
        <end position="62"/>
    </location>
</feature>
<reference evidence="3" key="1">
    <citation type="submission" date="2019-08" db="EMBL/GenBank/DDBJ databases">
        <authorList>
            <person name="Kucharzyk K."/>
            <person name="Murdoch R.W."/>
            <person name="Higgins S."/>
            <person name="Loffler F."/>
        </authorList>
    </citation>
    <scope>NUCLEOTIDE SEQUENCE</scope>
</reference>
<accession>A0A645BR01</accession>
<protein>
    <recommendedName>
        <fullName evidence="2">DUF1648 domain-containing protein</fullName>
    </recommendedName>
</protein>
<dbReference type="Pfam" id="PF07853">
    <property type="entry name" value="DUF1648"/>
    <property type="match status" value="1"/>
</dbReference>
<feature type="transmembrane region" description="Helical" evidence="1">
    <location>
        <begin position="7"/>
        <end position="25"/>
    </location>
</feature>
<evidence type="ECO:0000313" key="3">
    <source>
        <dbReference type="EMBL" id="MPM67632.1"/>
    </source>
</evidence>
<dbReference type="AlphaFoldDB" id="A0A645BR01"/>